<dbReference type="InterPro" id="IPR036196">
    <property type="entry name" value="Ptyr_pPase_sf"/>
</dbReference>
<keyword evidence="2 5" id="KW-0378">Hydrolase</keyword>
<dbReference type="Gene3D" id="3.40.50.2300">
    <property type="match status" value="1"/>
</dbReference>
<dbReference type="PANTHER" id="PTHR11717:SF31">
    <property type="entry name" value="LOW MOLECULAR WEIGHT PROTEIN-TYROSINE-PHOSPHATASE ETP-RELATED"/>
    <property type="match status" value="1"/>
</dbReference>
<keyword evidence="6" id="KW-1185">Reference proteome</keyword>
<feature type="domain" description="Phosphotyrosine protein phosphatase I" evidence="4">
    <location>
        <begin position="3"/>
        <end position="147"/>
    </location>
</feature>
<name>A0ABT9VP24_9BACI</name>
<dbReference type="SUPFAM" id="SSF52788">
    <property type="entry name" value="Phosphotyrosine protein phosphatases I"/>
    <property type="match status" value="1"/>
</dbReference>
<evidence type="ECO:0000256" key="3">
    <source>
        <dbReference type="ARBA" id="ARBA00022912"/>
    </source>
</evidence>
<dbReference type="InterPro" id="IPR017867">
    <property type="entry name" value="Tyr_phospatase_low_mol_wt"/>
</dbReference>
<dbReference type="CDD" id="cd16344">
    <property type="entry name" value="LMWPAP"/>
    <property type="match status" value="1"/>
</dbReference>
<comment type="caution">
    <text evidence="5">The sequence shown here is derived from an EMBL/GenBank/DDBJ whole genome shotgun (WGS) entry which is preliminary data.</text>
</comment>
<keyword evidence="3" id="KW-0904">Protein phosphatase</keyword>
<protein>
    <submittedName>
        <fullName evidence="5">Protein-tyrosine phosphatase</fullName>
        <ecNumber evidence="5">3.1.3.48</ecNumber>
    </submittedName>
</protein>
<dbReference type="GO" id="GO:0004725">
    <property type="term" value="F:protein tyrosine phosphatase activity"/>
    <property type="evidence" value="ECO:0007669"/>
    <property type="project" value="UniProtKB-EC"/>
</dbReference>
<dbReference type="PANTHER" id="PTHR11717">
    <property type="entry name" value="LOW MOLECULAR WEIGHT PROTEIN TYROSINE PHOSPHATASE"/>
    <property type="match status" value="1"/>
</dbReference>
<dbReference type="EC" id="3.1.3.48" evidence="5"/>
<evidence type="ECO:0000313" key="6">
    <source>
        <dbReference type="Proteomes" id="UP001225646"/>
    </source>
</evidence>
<accession>A0ABT9VP24</accession>
<dbReference type="SMART" id="SM00226">
    <property type="entry name" value="LMWPc"/>
    <property type="match status" value="1"/>
</dbReference>
<reference evidence="5 6" key="1">
    <citation type="submission" date="2023-07" db="EMBL/GenBank/DDBJ databases">
        <title>Genomic Encyclopedia of Type Strains, Phase IV (KMG-IV): sequencing the most valuable type-strain genomes for metagenomic binning, comparative biology and taxonomic classification.</title>
        <authorList>
            <person name="Goeker M."/>
        </authorList>
    </citation>
    <scope>NUCLEOTIDE SEQUENCE [LARGE SCALE GENOMIC DNA]</scope>
    <source>
        <strain evidence="5 6">DSM 19092</strain>
    </source>
</reference>
<gene>
    <name evidence="5" type="ORF">J2S06_001697</name>
</gene>
<dbReference type="InterPro" id="IPR023485">
    <property type="entry name" value="Ptyr_pPase"/>
</dbReference>
<dbReference type="PRINTS" id="PR00719">
    <property type="entry name" value="LMWPTPASE"/>
</dbReference>
<evidence type="ECO:0000256" key="2">
    <source>
        <dbReference type="ARBA" id="ARBA00022801"/>
    </source>
</evidence>
<dbReference type="Pfam" id="PF01451">
    <property type="entry name" value="LMWPc"/>
    <property type="match status" value="1"/>
</dbReference>
<evidence type="ECO:0000256" key="1">
    <source>
        <dbReference type="ARBA" id="ARBA00011063"/>
    </source>
</evidence>
<comment type="similarity">
    <text evidence="1">Belongs to the low molecular weight phosphotyrosine protein phosphatase family.</text>
</comment>
<sequence length="152" mass="17284">MQKNILFVCTGNTCRSPMAEALFRHRYKDEDIHVKSAGVFAMDGSDASDHTKAVLEEKGIAMNHRSSQLTDDLVNWASYILTMTKNHKELVIHHFPHAKEKTFTLSEFVSDQNEDITDIIDPFGGSVDIYRKTFAELSEKIEKLIIKLKGIQ</sequence>
<evidence type="ECO:0000313" key="5">
    <source>
        <dbReference type="EMBL" id="MDQ0162620.1"/>
    </source>
</evidence>
<dbReference type="InterPro" id="IPR050438">
    <property type="entry name" value="LMW_PTPase"/>
</dbReference>
<dbReference type="RefSeq" id="WP_419152001.1">
    <property type="nucleotide sequence ID" value="NZ_JAUSTR010000005.1"/>
</dbReference>
<dbReference type="Proteomes" id="UP001225646">
    <property type="component" value="Unassembled WGS sequence"/>
</dbReference>
<organism evidence="5 6">
    <name type="scientific">Aeribacillus alveayuensis</name>
    <dbReference type="NCBI Taxonomy" id="279215"/>
    <lineage>
        <taxon>Bacteria</taxon>
        <taxon>Bacillati</taxon>
        <taxon>Bacillota</taxon>
        <taxon>Bacilli</taxon>
        <taxon>Bacillales</taxon>
        <taxon>Bacillaceae</taxon>
        <taxon>Aeribacillus</taxon>
    </lineage>
</organism>
<proteinExistence type="inferred from homology"/>
<dbReference type="EMBL" id="JAUSTR010000005">
    <property type="protein sequence ID" value="MDQ0162620.1"/>
    <property type="molecule type" value="Genomic_DNA"/>
</dbReference>
<evidence type="ECO:0000259" key="4">
    <source>
        <dbReference type="SMART" id="SM00226"/>
    </source>
</evidence>